<dbReference type="Proteomes" id="UP000248349">
    <property type="component" value="Unassembled WGS sequence"/>
</dbReference>
<dbReference type="EMBL" id="KZ821248">
    <property type="protein sequence ID" value="PYH42909.1"/>
    <property type="molecule type" value="Genomic_DNA"/>
</dbReference>
<gene>
    <name evidence="4" type="ORF">BP01DRAFT_272235</name>
</gene>
<dbReference type="InterPro" id="IPR029044">
    <property type="entry name" value="Nucleotide-diphossugar_trans"/>
</dbReference>
<accession>A0A318Z735</accession>
<dbReference type="GeneID" id="37072626"/>
<keyword evidence="3" id="KW-0472">Membrane</keyword>
<keyword evidence="3" id="KW-0812">Transmembrane</keyword>
<proteinExistence type="inferred from homology"/>
<evidence type="ECO:0000256" key="2">
    <source>
        <dbReference type="ARBA" id="ARBA00022679"/>
    </source>
</evidence>
<evidence type="ECO:0000313" key="4">
    <source>
        <dbReference type="EMBL" id="PYH42909.1"/>
    </source>
</evidence>
<dbReference type="AlphaFoldDB" id="A0A318Z735"/>
<dbReference type="PANTHER" id="PTHR32385">
    <property type="entry name" value="MANNOSYL PHOSPHORYLINOSITOL CERAMIDE SYNTHASE"/>
    <property type="match status" value="1"/>
</dbReference>
<evidence type="ECO:0000256" key="1">
    <source>
        <dbReference type="ARBA" id="ARBA00009003"/>
    </source>
</evidence>
<dbReference type="InterPro" id="IPR007577">
    <property type="entry name" value="GlycoTrfase_DXD_sugar-bd_CS"/>
</dbReference>
<dbReference type="GO" id="GO:0000030">
    <property type="term" value="F:mannosyltransferase activity"/>
    <property type="evidence" value="ECO:0007669"/>
    <property type="project" value="TreeGrafter"/>
</dbReference>
<dbReference type="Gene3D" id="3.90.550.20">
    <property type="match status" value="1"/>
</dbReference>
<dbReference type="PANTHER" id="PTHR32385:SF15">
    <property type="entry name" value="INOSITOL PHOSPHOCERAMIDE MANNOSYLTRANSFERASE 1"/>
    <property type="match status" value="1"/>
</dbReference>
<keyword evidence="3" id="KW-1133">Transmembrane helix</keyword>
<dbReference type="GO" id="GO:0016020">
    <property type="term" value="C:membrane"/>
    <property type="evidence" value="ECO:0007669"/>
    <property type="project" value="GOC"/>
</dbReference>
<feature type="transmembrane region" description="Helical" evidence="3">
    <location>
        <begin position="293"/>
        <end position="314"/>
    </location>
</feature>
<dbReference type="OrthoDB" id="3647at2759"/>
<dbReference type="Pfam" id="PF04488">
    <property type="entry name" value="Gly_transf_sug"/>
    <property type="match status" value="1"/>
</dbReference>
<organism evidence="4 5">
    <name type="scientific">Aspergillus saccharolyticus JOP 1030-1</name>
    <dbReference type="NCBI Taxonomy" id="1450539"/>
    <lineage>
        <taxon>Eukaryota</taxon>
        <taxon>Fungi</taxon>
        <taxon>Dikarya</taxon>
        <taxon>Ascomycota</taxon>
        <taxon>Pezizomycotina</taxon>
        <taxon>Eurotiomycetes</taxon>
        <taxon>Eurotiomycetidae</taxon>
        <taxon>Eurotiales</taxon>
        <taxon>Aspergillaceae</taxon>
        <taxon>Aspergillus</taxon>
        <taxon>Aspergillus subgen. Circumdati</taxon>
    </lineage>
</organism>
<reference evidence="4 5" key="1">
    <citation type="submission" date="2016-12" db="EMBL/GenBank/DDBJ databases">
        <title>The genomes of Aspergillus section Nigri reveals drivers in fungal speciation.</title>
        <authorList>
            <consortium name="DOE Joint Genome Institute"/>
            <person name="Vesth T.C."/>
            <person name="Nybo J."/>
            <person name="Theobald S."/>
            <person name="Brandl J."/>
            <person name="Frisvad J.C."/>
            <person name="Nielsen K.F."/>
            <person name="Lyhne E.K."/>
            <person name="Kogle M.E."/>
            <person name="Kuo A."/>
            <person name="Riley R."/>
            <person name="Clum A."/>
            <person name="Nolan M."/>
            <person name="Lipzen A."/>
            <person name="Salamov A."/>
            <person name="Henrissat B."/>
            <person name="Wiebenga A."/>
            <person name="De Vries R.P."/>
            <person name="Grigoriev I.V."/>
            <person name="Mortensen U.H."/>
            <person name="Andersen M.R."/>
            <person name="Baker S.E."/>
        </authorList>
    </citation>
    <scope>NUCLEOTIDE SEQUENCE [LARGE SCALE GENOMIC DNA]</scope>
    <source>
        <strain evidence="4 5">JOP 1030-1</strain>
    </source>
</reference>
<sequence>MVSLRVRLLLAAVAVVTVAGLLFPLHELYLLLRLPFVWKTTAAESVLTAQRDGFDLTFAAYADNRTASNETARVPTRLHHVHLGPNAPRAEWLTARAQCLEHHPGWETFLWQDENATAFVQSHYPDLLAMWQSYPALVQRVDALRYMVLHTYGGAILDMDLACRRSLEPLREFDFVAPAAHPVGISIGMMLAAPNNSYVRELVDNLPRFNRRWSLLPYITIMFSTGCHYASTIFTLQSHRASLRVLAGPPDRPTLHMLNGFVNTPLFQHLGSSSWHGRDAQWIKFFARCDQRLAFLVIVVFLGSFIGAVGFCVVRGR</sequence>
<feature type="non-terminal residue" evidence="4">
    <location>
        <position position="317"/>
    </location>
</feature>
<protein>
    <submittedName>
        <fullName evidence="4">Glycosyl transferase</fullName>
    </submittedName>
</protein>
<evidence type="ECO:0000313" key="5">
    <source>
        <dbReference type="Proteomes" id="UP000248349"/>
    </source>
</evidence>
<dbReference type="GO" id="GO:0051999">
    <property type="term" value="P:mannosyl-inositol phosphorylceramide biosynthetic process"/>
    <property type="evidence" value="ECO:0007669"/>
    <property type="project" value="TreeGrafter"/>
</dbReference>
<dbReference type="RefSeq" id="XP_025428891.1">
    <property type="nucleotide sequence ID" value="XM_025571398.1"/>
</dbReference>
<name>A0A318Z735_9EURO</name>
<keyword evidence="2 4" id="KW-0808">Transferase</keyword>
<dbReference type="STRING" id="1450539.A0A318Z735"/>
<evidence type="ECO:0000256" key="3">
    <source>
        <dbReference type="SAM" id="Phobius"/>
    </source>
</evidence>
<dbReference type="InterPro" id="IPR051706">
    <property type="entry name" value="Glycosyltransferase_domain"/>
</dbReference>
<dbReference type="SUPFAM" id="SSF53448">
    <property type="entry name" value="Nucleotide-diphospho-sugar transferases"/>
    <property type="match status" value="1"/>
</dbReference>
<comment type="similarity">
    <text evidence="1">Belongs to the glycosyltransferase 32 family.</text>
</comment>
<keyword evidence="5" id="KW-1185">Reference proteome</keyword>